<dbReference type="OrthoDB" id="9809813at2"/>
<feature type="domain" description="DUF218" evidence="2">
    <location>
        <begin position="83"/>
        <end position="248"/>
    </location>
</feature>
<keyword evidence="4" id="KW-1185">Reference proteome</keyword>
<dbReference type="InterPro" id="IPR014729">
    <property type="entry name" value="Rossmann-like_a/b/a_fold"/>
</dbReference>
<dbReference type="GO" id="GO:0043164">
    <property type="term" value="P:Gram-negative-bacterium-type cell wall biogenesis"/>
    <property type="evidence" value="ECO:0007669"/>
    <property type="project" value="TreeGrafter"/>
</dbReference>
<gene>
    <name evidence="3" type="ORF">REIFOR_00838</name>
</gene>
<evidence type="ECO:0000313" key="4">
    <source>
        <dbReference type="Proteomes" id="UP000229757"/>
    </source>
</evidence>
<dbReference type="GO" id="GO:0005886">
    <property type="term" value="C:plasma membrane"/>
    <property type="evidence" value="ECO:0007669"/>
    <property type="project" value="TreeGrafter"/>
</dbReference>
<dbReference type="Gene3D" id="3.40.50.620">
    <property type="entry name" value="HUPs"/>
    <property type="match status" value="1"/>
</dbReference>
<proteinExistence type="predicted"/>
<sequence>MDNLFFIASKLIWMFISPANWLVLIPLLALLLNRLGWLIWARCTWALEIGLILLIGAYPVGQWLAEPLESYSAIPVPDAPAPDGIIVLGGAWQTEQADYWQQWELNHAAERELAFLMLAERYPAAKLVFTGGSGRVFSQGLKEAHWAQALYRDFGLDQTRLTLENESRNTDENARFSKRLVTPKIGERWWLITSAYHMPRSVGVFCQQGWSVTPYPVDHYYAGLSWRPNWQLAKHLQELERVLHEWLGLVVYRGTGKSSYLFPPRC</sequence>
<feature type="transmembrane region" description="Helical" evidence="1">
    <location>
        <begin position="12"/>
        <end position="33"/>
    </location>
</feature>
<dbReference type="PANTHER" id="PTHR30336">
    <property type="entry name" value="INNER MEMBRANE PROTEIN, PROBABLE PERMEASE"/>
    <property type="match status" value="1"/>
</dbReference>
<accession>A0A2K8KSX2</accession>
<evidence type="ECO:0000313" key="3">
    <source>
        <dbReference type="EMBL" id="ATX76006.1"/>
    </source>
</evidence>
<dbReference type="CDD" id="cd06259">
    <property type="entry name" value="YdcF-like"/>
    <property type="match status" value="1"/>
</dbReference>
<dbReference type="AlphaFoldDB" id="A0A2K8KSX2"/>
<dbReference type="PANTHER" id="PTHR30336:SF4">
    <property type="entry name" value="ENVELOPE BIOGENESIS FACTOR ELYC"/>
    <property type="match status" value="1"/>
</dbReference>
<keyword evidence="1" id="KW-0472">Membrane</keyword>
<feature type="transmembrane region" description="Helical" evidence="1">
    <location>
        <begin position="45"/>
        <end position="65"/>
    </location>
</feature>
<dbReference type="RefSeq" id="WP_100256380.1">
    <property type="nucleotide sequence ID" value="NZ_CP011797.1"/>
</dbReference>
<organism evidence="3 4">
    <name type="scientific">Reinekea forsetii</name>
    <dbReference type="NCBI Taxonomy" id="1336806"/>
    <lineage>
        <taxon>Bacteria</taxon>
        <taxon>Pseudomonadati</taxon>
        <taxon>Pseudomonadota</taxon>
        <taxon>Gammaproteobacteria</taxon>
        <taxon>Oceanospirillales</taxon>
        <taxon>Saccharospirillaceae</taxon>
        <taxon>Reinekea</taxon>
    </lineage>
</organism>
<dbReference type="InterPro" id="IPR003848">
    <property type="entry name" value="DUF218"/>
</dbReference>
<reference evidence="3 4" key="1">
    <citation type="journal article" date="2017" name="Environ. Microbiol.">
        <title>Genomic and physiological analyses of 'Reinekea forsetii' reveal a versatile opportunistic lifestyle during spring algae blooms.</title>
        <authorList>
            <person name="Avci B."/>
            <person name="Hahnke R.L."/>
            <person name="Chafee M."/>
            <person name="Fischer T."/>
            <person name="Gruber-Vodicka H."/>
            <person name="Tegetmeyer H.E."/>
            <person name="Harder J."/>
            <person name="Fuchs B.M."/>
            <person name="Amann R.I."/>
            <person name="Teeling H."/>
        </authorList>
    </citation>
    <scope>NUCLEOTIDE SEQUENCE [LARGE SCALE GENOMIC DNA]</scope>
    <source>
        <strain evidence="3 4">Hel1_31_D35</strain>
    </source>
</reference>
<dbReference type="InterPro" id="IPR051599">
    <property type="entry name" value="Cell_Envelope_Assoc"/>
</dbReference>
<evidence type="ECO:0000256" key="1">
    <source>
        <dbReference type="SAM" id="Phobius"/>
    </source>
</evidence>
<name>A0A2K8KSX2_9GAMM</name>
<dbReference type="Pfam" id="PF02698">
    <property type="entry name" value="DUF218"/>
    <property type="match status" value="1"/>
</dbReference>
<dbReference type="GO" id="GO:0000270">
    <property type="term" value="P:peptidoglycan metabolic process"/>
    <property type="evidence" value="ECO:0007669"/>
    <property type="project" value="TreeGrafter"/>
</dbReference>
<evidence type="ECO:0000259" key="2">
    <source>
        <dbReference type="Pfam" id="PF02698"/>
    </source>
</evidence>
<dbReference type="KEGG" id="rfo:REIFOR_00838"/>
<dbReference type="EMBL" id="CP011797">
    <property type="protein sequence ID" value="ATX76006.1"/>
    <property type="molecule type" value="Genomic_DNA"/>
</dbReference>
<dbReference type="Proteomes" id="UP000229757">
    <property type="component" value="Chromosome"/>
</dbReference>
<keyword evidence="1" id="KW-0812">Transmembrane</keyword>
<protein>
    <recommendedName>
        <fullName evidence="2">DUF218 domain-containing protein</fullName>
    </recommendedName>
</protein>
<keyword evidence="1" id="KW-1133">Transmembrane helix</keyword>